<reference evidence="3 4" key="1">
    <citation type="journal article" date="2020" name="G3 (Bethesda)">
        <title>Improved Reference Genome for Cyclotella cryptica CCMP332, a Model for Cell Wall Morphogenesis, Salinity Adaptation, and Lipid Production in Diatoms (Bacillariophyta).</title>
        <authorList>
            <person name="Roberts W.R."/>
            <person name="Downey K.M."/>
            <person name="Ruck E.C."/>
            <person name="Traller J.C."/>
            <person name="Alverson A.J."/>
        </authorList>
    </citation>
    <scope>NUCLEOTIDE SEQUENCE [LARGE SCALE GENOMIC DNA]</scope>
    <source>
        <strain evidence="3 4">CCMP332</strain>
    </source>
</reference>
<keyword evidence="4" id="KW-1185">Reference proteome</keyword>
<organism evidence="3 4">
    <name type="scientific">Cyclotella cryptica</name>
    <dbReference type="NCBI Taxonomy" id="29204"/>
    <lineage>
        <taxon>Eukaryota</taxon>
        <taxon>Sar</taxon>
        <taxon>Stramenopiles</taxon>
        <taxon>Ochrophyta</taxon>
        <taxon>Bacillariophyta</taxon>
        <taxon>Coscinodiscophyceae</taxon>
        <taxon>Thalassiosirophycidae</taxon>
        <taxon>Stephanodiscales</taxon>
        <taxon>Stephanodiscaceae</taxon>
        <taxon>Cyclotella</taxon>
    </lineage>
</organism>
<feature type="compositionally biased region" description="Basic and acidic residues" evidence="1">
    <location>
        <begin position="197"/>
        <end position="209"/>
    </location>
</feature>
<dbReference type="EMBL" id="JABMIG020000408">
    <property type="protein sequence ID" value="KAL3779020.1"/>
    <property type="molecule type" value="Genomic_DNA"/>
</dbReference>
<comment type="caution">
    <text evidence="3">The sequence shown here is derived from an EMBL/GenBank/DDBJ whole genome shotgun (WGS) entry which is preliminary data.</text>
</comment>
<dbReference type="InterPro" id="IPR013857">
    <property type="entry name" value="NADH-UbQ_OxRdtase-assoc_prot30"/>
</dbReference>
<evidence type="ECO:0000256" key="1">
    <source>
        <dbReference type="SAM" id="MobiDB-lite"/>
    </source>
</evidence>
<sequence length="357" mass="40049">MVRQLFFPKEGGGPLRRFLGIRQSLYRDALIDDRPIRGPVQLFDFRRTDDAADLRNSIGAKKRGLFAGWRVSDDSVIGGYSTSRMEFIGDKASIESNSAQNPASEQLPFLRWSGTINTEINRQSPKARHITRSGFAAILSPEYPFGCPLGNRYRALEICCRTDGRTYAVNLHVETFFPEDMYQGFIGREGMAPSQSDRSDGSEIIKGGDDSGEEPSIDEPNQSLDVREYIKHRYKRLYKLDPSTDPVSGFPPSGFQRLILPFKGFTLTSRGRARHEQRDLDGAVSIESIGFTLMDGKDGDFTFDLVSVRAVNVLEGEIVGTLEDEARESEIEQQFRREAGKETKIDENDDLVVKQAA</sequence>
<dbReference type="PANTHER" id="PTHR13194:SF18">
    <property type="entry name" value="COMPLEX I INTERMEDIATE-ASSOCIATED PROTEIN 30, MITOCHONDRIAL"/>
    <property type="match status" value="1"/>
</dbReference>
<feature type="region of interest" description="Disordered" evidence="1">
    <location>
        <begin position="189"/>
        <end position="222"/>
    </location>
</feature>
<feature type="compositionally biased region" description="Basic and acidic residues" evidence="1">
    <location>
        <begin position="329"/>
        <end position="346"/>
    </location>
</feature>
<gene>
    <name evidence="3" type="ORF">HJC23_011459</name>
</gene>
<evidence type="ECO:0000259" key="2">
    <source>
        <dbReference type="Pfam" id="PF08547"/>
    </source>
</evidence>
<dbReference type="Proteomes" id="UP001516023">
    <property type="component" value="Unassembled WGS sequence"/>
</dbReference>
<feature type="region of interest" description="Disordered" evidence="1">
    <location>
        <begin position="329"/>
        <end position="349"/>
    </location>
</feature>
<feature type="domain" description="NADH:ubiquinone oxidoreductase intermediate-associated protein 30" evidence="2">
    <location>
        <begin position="66"/>
        <end position="186"/>
    </location>
</feature>
<accession>A0ABD3NSK0</accession>
<dbReference type="Pfam" id="PF08547">
    <property type="entry name" value="CIA30"/>
    <property type="match status" value="1"/>
</dbReference>
<dbReference type="AlphaFoldDB" id="A0ABD3NSK0"/>
<dbReference type="InterPro" id="IPR039131">
    <property type="entry name" value="NDUFAF1"/>
</dbReference>
<evidence type="ECO:0000313" key="3">
    <source>
        <dbReference type="EMBL" id="KAL3779020.1"/>
    </source>
</evidence>
<dbReference type="PANTHER" id="PTHR13194">
    <property type="entry name" value="COMPLEX I INTERMEDIATE-ASSOCIATED PROTEIN 30"/>
    <property type="match status" value="1"/>
</dbReference>
<protein>
    <recommendedName>
        <fullName evidence="2">NADH:ubiquinone oxidoreductase intermediate-associated protein 30 domain-containing protein</fullName>
    </recommendedName>
</protein>
<name>A0ABD3NSK0_9STRA</name>
<proteinExistence type="predicted"/>
<evidence type="ECO:0000313" key="4">
    <source>
        <dbReference type="Proteomes" id="UP001516023"/>
    </source>
</evidence>